<feature type="transmembrane region" description="Helical" evidence="8">
    <location>
        <begin position="61"/>
        <end position="84"/>
    </location>
</feature>
<evidence type="ECO:0000256" key="4">
    <source>
        <dbReference type="ARBA" id="ARBA00022989"/>
    </source>
</evidence>
<dbReference type="GO" id="GO:0005886">
    <property type="term" value="C:plasma membrane"/>
    <property type="evidence" value="ECO:0007669"/>
    <property type="project" value="UniProtKB-SubCell"/>
</dbReference>
<dbReference type="EnsemblMetazoa" id="AALB015693-RA">
    <property type="protein sequence ID" value="AALB015693-PA"/>
    <property type="gene ID" value="AALB015693"/>
</dbReference>
<keyword evidence="3 8" id="KW-0812">Transmembrane</keyword>
<comment type="subcellular location">
    <subcellularLocation>
        <location evidence="1 8">Cell membrane</location>
        <topology evidence="1 8">Multi-pass membrane protein</topology>
    </subcellularLocation>
</comment>
<dbReference type="Proteomes" id="UP000069272">
    <property type="component" value="Chromosome 3L"/>
</dbReference>
<organism evidence="9 10">
    <name type="scientific">Anopheles albimanus</name>
    <name type="common">New world malaria mosquito</name>
    <dbReference type="NCBI Taxonomy" id="7167"/>
    <lineage>
        <taxon>Eukaryota</taxon>
        <taxon>Metazoa</taxon>
        <taxon>Ecdysozoa</taxon>
        <taxon>Arthropoda</taxon>
        <taxon>Hexapoda</taxon>
        <taxon>Insecta</taxon>
        <taxon>Pterygota</taxon>
        <taxon>Neoptera</taxon>
        <taxon>Endopterygota</taxon>
        <taxon>Diptera</taxon>
        <taxon>Nematocera</taxon>
        <taxon>Culicoidea</taxon>
        <taxon>Culicidae</taxon>
        <taxon>Anophelinae</taxon>
        <taxon>Anopheles</taxon>
    </lineage>
</organism>
<keyword evidence="6 8" id="KW-0675">Receptor</keyword>
<dbReference type="PANTHER" id="PTHR21143">
    <property type="entry name" value="INVERTEBRATE GUSTATORY RECEPTOR"/>
    <property type="match status" value="1"/>
</dbReference>
<dbReference type="Pfam" id="PF08395">
    <property type="entry name" value="7tm_7"/>
    <property type="match status" value="1"/>
</dbReference>
<evidence type="ECO:0000313" key="10">
    <source>
        <dbReference type="Proteomes" id="UP000069272"/>
    </source>
</evidence>
<comment type="function">
    <text evidence="8">Gustatory receptor which mediates acceptance or avoidance behavior, depending on its substrates.</text>
</comment>
<dbReference type="GO" id="GO:0043025">
    <property type="term" value="C:neuronal cell body"/>
    <property type="evidence" value="ECO:0007669"/>
    <property type="project" value="TreeGrafter"/>
</dbReference>
<dbReference type="OrthoDB" id="7740749at2759"/>
<dbReference type="GO" id="GO:0007165">
    <property type="term" value="P:signal transduction"/>
    <property type="evidence" value="ECO:0007669"/>
    <property type="project" value="UniProtKB-KW"/>
</dbReference>
<dbReference type="KEGG" id="aali:118465536"/>
<dbReference type="GeneID" id="118465536"/>
<keyword evidence="7 8" id="KW-0807">Transducer</keyword>
<feature type="transmembrane region" description="Helical" evidence="8">
    <location>
        <begin position="155"/>
        <end position="175"/>
    </location>
</feature>
<evidence type="ECO:0000256" key="7">
    <source>
        <dbReference type="ARBA" id="ARBA00023224"/>
    </source>
</evidence>
<dbReference type="PANTHER" id="PTHR21143:SF134">
    <property type="entry name" value="GUSTATORY RECEPTOR"/>
    <property type="match status" value="1"/>
</dbReference>
<keyword evidence="5 8" id="KW-0472">Membrane</keyword>
<dbReference type="InterPro" id="IPR013604">
    <property type="entry name" value="7TM_chemorcpt"/>
</dbReference>
<reference evidence="9 10" key="1">
    <citation type="journal article" date="2017" name="G3 (Bethesda)">
        <title>The Physical Genome Mapping of Anopheles albimanus Corrected Scaffold Misassemblies and Identified Interarm Rearrangements in Genus Anopheles.</title>
        <authorList>
            <person name="Artemov G.N."/>
            <person name="Peery A.N."/>
            <person name="Jiang X."/>
            <person name="Tu Z."/>
            <person name="Stegniy V.N."/>
            <person name="Sharakhova M.V."/>
            <person name="Sharakhov I.V."/>
        </authorList>
    </citation>
    <scope>NUCLEOTIDE SEQUENCE [LARGE SCALE GENOMIC DNA]</scope>
    <source>
        <strain evidence="9 10">ALBI9_A</strain>
    </source>
</reference>
<dbReference type="AlphaFoldDB" id="A0A182G0B4"/>
<reference evidence="9" key="2">
    <citation type="submission" date="2022-08" db="UniProtKB">
        <authorList>
            <consortium name="EnsemblMetazoa"/>
        </authorList>
    </citation>
    <scope>IDENTIFICATION</scope>
    <source>
        <strain evidence="9">STECLA/ALBI9_A</strain>
    </source>
</reference>
<evidence type="ECO:0000256" key="5">
    <source>
        <dbReference type="ARBA" id="ARBA00023136"/>
    </source>
</evidence>
<proteinExistence type="inferred from homology"/>
<dbReference type="VEuPathDB" id="VectorBase:AALB20_028010"/>
<feature type="transmembrane region" description="Helical" evidence="8">
    <location>
        <begin position="187"/>
        <end position="209"/>
    </location>
</feature>
<dbReference type="RefSeq" id="XP_035789755.1">
    <property type="nucleotide sequence ID" value="XM_035933862.1"/>
</dbReference>
<evidence type="ECO:0000256" key="6">
    <source>
        <dbReference type="ARBA" id="ARBA00023170"/>
    </source>
</evidence>
<accession>A0A182G0B4</accession>
<dbReference type="GO" id="GO:0050909">
    <property type="term" value="P:sensory perception of taste"/>
    <property type="evidence" value="ECO:0007669"/>
    <property type="project" value="InterPro"/>
</dbReference>
<feature type="transmembrane region" description="Helical" evidence="8">
    <location>
        <begin position="389"/>
        <end position="407"/>
    </location>
</feature>
<dbReference type="GO" id="GO:0030425">
    <property type="term" value="C:dendrite"/>
    <property type="evidence" value="ECO:0007669"/>
    <property type="project" value="TreeGrafter"/>
</dbReference>
<protein>
    <recommendedName>
        <fullName evidence="8">Gustatory receptor</fullName>
    </recommendedName>
</protein>
<name>A0A182G0B4_ANOAL</name>
<sequence>MAWYDTKQDKVRQLVYPTIGLTLRLSQYISLTPYPLSILQHRDRLTTGSVRTKLILAAQKILAFAITGGLVVSLFVLFFCFPRLLYESTVPIFIKILYYIVNAVQILMVANLTIGCEGKRDRYEQYLRDVFELVQQIATIEDCPQTIRNRKAIKVLLALYTILSLLLPIGLVTAMDHIGSLPLTIVYVVPYTVSFMILLQYYSVFVHLWSCLRKLNIKLTPIVRGNGYLPYNDKSVTFLNLTRKDDPTRPQLEIIEKCRMLHLQTMNIAGGVNTNFGLVIILIVVAVFASINVELLELYQYIKNGHIGPTHIVLKCLYTCFKFFFYYLIAHPNWMIQSENEQMLFLLYSIRKTACSDETNSAIEHYVSQISSLRNVHQAGGMIDLDMKLISNAVAGVTSIMVVLIQFSDSAK</sequence>
<feature type="transmembrane region" description="Helical" evidence="8">
    <location>
        <begin position="268"/>
        <end position="291"/>
    </location>
</feature>
<evidence type="ECO:0000256" key="8">
    <source>
        <dbReference type="RuleBase" id="RU363108"/>
    </source>
</evidence>
<dbReference type="GO" id="GO:0008049">
    <property type="term" value="P:male courtship behavior"/>
    <property type="evidence" value="ECO:0007669"/>
    <property type="project" value="TreeGrafter"/>
</dbReference>
<keyword evidence="4 8" id="KW-1133">Transmembrane helix</keyword>
<dbReference type="STRING" id="7167.A0A182G0B4"/>
<feature type="transmembrane region" description="Helical" evidence="8">
    <location>
        <begin position="311"/>
        <end position="329"/>
    </location>
</feature>
<feature type="transmembrane region" description="Helical" evidence="8">
    <location>
        <begin position="96"/>
        <end position="114"/>
    </location>
</feature>
<dbReference type="GO" id="GO:0007635">
    <property type="term" value="P:chemosensory behavior"/>
    <property type="evidence" value="ECO:0007669"/>
    <property type="project" value="TreeGrafter"/>
</dbReference>
<comment type="similarity">
    <text evidence="8">Belongs to the insect chemoreceptor superfamily. Gustatory receptor (GR) family.</text>
</comment>
<keyword evidence="10" id="KW-1185">Reference proteome</keyword>
<evidence type="ECO:0000256" key="3">
    <source>
        <dbReference type="ARBA" id="ARBA00022692"/>
    </source>
</evidence>
<evidence type="ECO:0000256" key="2">
    <source>
        <dbReference type="ARBA" id="ARBA00022475"/>
    </source>
</evidence>
<evidence type="ECO:0000256" key="1">
    <source>
        <dbReference type="ARBA" id="ARBA00004651"/>
    </source>
</evidence>
<dbReference type="GO" id="GO:0030424">
    <property type="term" value="C:axon"/>
    <property type="evidence" value="ECO:0007669"/>
    <property type="project" value="TreeGrafter"/>
</dbReference>
<keyword evidence="2 8" id="KW-1003">Cell membrane</keyword>
<evidence type="ECO:0000313" key="9">
    <source>
        <dbReference type="EnsemblMetazoa" id="AALB015693-PA"/>
    </source>
</evidence>
<dbReference type="VEuPathDB" id="VectorBase:AALB015693"/>